<evidence type="ECO:0000313" key="3">
    <source>
        <dbReference type="Proteomes" id="UP001558652"/>
    </source>
</evidence>
<name>A0ABD0Z703_9HEMI</name>
<evidence type="ECO:0000313" key="2">
    <source>
        <dbReference type="EMBL" id="KAL1131144.1"/>
    </source>
</evidence>
<accession>A0ABD0Z703</accession>
<organism evidence="2 3">
    <name type="scientific">Ranatra chinensis</name>
    <dbReference type="NCBI Taxonomy" id="642074"/>
    <lineage>
        <taxon>Eukaryota</taxon>
        <taxon>Metazoa</taxon>
        <taxon>Ecdysozoa</taxon>
        <taxon>Arthropoda</taxon>
        <taxon>Hexapoda</taxon>
        <taxon>Insecta</taxon>
        <taxon>Pterygota</taxon>
        <taxon>Neoptera</taxon>
        <taxon>Paraneoptera</taxon>
        <taxon>Hemiptera</taxon>
        <taxon>Heteroptera</taxon>
        <taxon>Panheteroptera</taxon>
        <taxon>Nepomorpha</taxon>
        <taxon>Nepidae</taxon>
        <taxon>Ranatrinae</taxon>
        <taxon>Ranatra</taxon>
    </lineage>
</organism>
<sequence>MRGAGRRQPEHNGHDKYLNRSIPRRFGRNHLFAILKEGLAAQCFTSDEEVKKAVTNWTKEVAEFRNLFRGMLNLLAARTLLWTKLVHRVKFAVRASASPIGGDKISRGSGRTNRHNGACFCLCPKCNISTCWSETVSANVEAATYTTTTITRRETARPAGDSTGPLQERTPVTLVTREEAVGHRPPPGWPPGNSQDLRRLPLSSSATDVPVPSDLSS</sequence>
<protein>
    <submittedName>
        <fullName evidence="2">Uncharacterized protein</fullName>
    </submittedName>
</protein>
<reference evidence="2 3" key="1">
    <citation type="submission" date="2024-07" db="EMBL/GenBank/DDBJ databases">
        <title>Chromosome-level genome assembly of the water stick insect Ranatra chinensis (Heteroptera: Nepidae).</title>
        <authorList>
            <person name="Liu X."/>
        </authorList>
    </citation>
    <scope>NUCLEOTIDE SEQUENCE [LARGE SCALE GENOMIC DNA]</scope>
    <source>
        <strain evidence="2">Cailab_2021Rc</strain>
        <tissue evidence="2">Muscle</tissue>
    </source>
</reference>
<dbReference type="AlphaFoldDB" id="A0ABD0Z703"/>
<dbReference type="Proteomes" id="UP001558652">
    <property type="component" value="Unassembled WGS sequence"/>
</dbReference>
<dbReference type="EMBL" id="JBFDAA010000007">
    <property type="protein sequence ID" value="KAL1131144.1"/>
    <property type="molecule type" value="Genomic_DNA"/>
</dbReference>
<evidence type="ECO:0000256" key="1">
    <source>
        <dbReference type="SAM" id="MobiDB-lite"/>
    </source>
</evidence>
<gene>
    <name evidence="2" type="ORF">AAG570_012381</name>
</gene>
<comment type="caution">
    <text evidence="2">The sequence shown here is derived from an EMBL/GenBank/DDBJ whole genome shotgun (WGS) entry which is preliminary data.</text>
</comment>
<proteinExistence type="predicted"/>
<keyword evidence="3" id="KW-1185">Reference proteome</keyword>
<feature type="region of interest" description="Disordered" evidence="1">
    <location>
        <begin position="151"/>
        <end position="217"/>
    </location>
</feature>